<reference evidence="2" key="1">
    <citation type="submission" date="2021-03" db="EMBL/GenBank/DDBJ databases">
        <title>Draft genome sequence of rust myrtle Austropuccinia psidii MF-1, a brazilian biotype.</title>
        <authorList>
            <person name="Quecine M.C."/>
            <person name="Pachon D.M.R."/>
            <person name="Bonatelli M.L."/>
            <person name="Correr F.H."/>
            <person name="Franceschini L.M."/>
            <person name="Leite T.F."/>
            <person name="Margarido G.R.A."/>
            <person name="Almeida C.A."/>
            <person name="Ferrarezi J.A."/>
            <person name="Labate C.A."/>
        </authorList>
    </citation>
    <scope>NUCLEOTIDE SEQUENCE</scope>
    <source>
        <strain evidence="2">MF-1</strain>
    </source>
</reference>
<accession>A0A9Q3HK06</accession>
<dbReference type="AlphaFoldDB" id="A0A9Q3HK06"/>
<dbReference type="EMBL" id="AVOT02019481">
    <property type="protein sequence ID" value="MBW0507057.1"/>
    <property type="molecule type" value="Genomic_DNA"/>
</dbReference>
<organism evidence="2 3">
    <name type="scientific">Austropuccinia psidii MF-1</name>
    <dbReference type="NCBI Taxonomy" id="1389203"/>
    <lineage>
        <taxon>Eukaryota</taxon>
        <taxon>Fungi</taxon>
        <taxon>Dikarya</taxon>
        <taxon>Basidiomycota</taxon>
        <taxon>Pucciniomycotina</taxon>
        <taxon>Pucciniomycetes</taxon>
        <taxon>Pucciniales</taxon>
        <taxon>Sphaerophragmiaceae</taxon>
        <taxon>Austropuccinia</taxon>
    </lineage>
</organism>
<evidence type="ECO:0000313" key="2">
    <source>
        <dbReference type="EMBL" id="MBW0507057.1"/>
    </source>
</evidence>
<keyword evidence="3" id="KW-1185">Reference proteome</keyword>
<gene>
    <name evidence="2" type="ORF">O181_046772</name>
</gene>
<proteinExistence type="predicted"/>
<name>A0A9Q3HK06_9BASI</name>
<feature type="region of interest" description="Disordered" evidence="1">
    <location>
        <begin position="22"/>
        <end position="54"/>
    </location>
</feature>
<comment type="caution">
    <text evidence="2">The sequence shown here is derived from an EMBL/GenBank/DDBJ whole genome shotgun (WGS) entry which is preliminary data.</text>
</comment>
<dbReference type="Proteomes" id="UP000765509">
    <property type="component" value="Unassembled WGS sequence"/>
</dbReference>
<sequence length="142" mass="15342">MVDFSFYSESYSYPTLISYKEDKIPGLNSNRGAEPSREERRRPRRSNSFSGVVGDFEGISRTTFKVLGENCEEEEANSVGEKAPDVTEVVPAALGASEGAGGPTLAHSSKPISYQSEPSLLALMQQMTQNMANLQASPSSEA</sequence>
<evidence type="ECO:0000313" key="3">
    <source>
        <dbReference type="Proteomes" id="UP000765509"/>
    </source>
</evidence>
<protein>
    <submittedName>
        <fullName evidence="2">Uncharacterized protein</fullName>
    </submittedName>
</protein>
<evidence type="ECO:0000256" key="1">
    <source>
        <dbReference type="SAM" id="MobiDB-lite"/>
    </source>
</evidence>